<keyword evidence="4" id="KW-0678">Repressor</keyword>
<evidence type="ECO:0000256" key="2">
    <source>
        <dbReference type="ARBA" id="ARBA00004123"/>
    </source>
</evidence>
<dbReference type="Gene3D" id="3.30.1600.10">
    <property type="entry name" value="SIR2/SIRT2 'Small Domain"/>
    <property type="match status" value="1"/>
</dbReference>
<evidence type="ECO:0000313" key="15">
    <source>
        <dbReference type="EMBL" id="KAH3674990.1"/>
    </source>
</evidence>
<evidence type="ECO:0000313" key="16">
    <source>
        <dbReference type="Proteomes" id="UP000774326"/>
    </source>
</evidence>
<feature type="active site" description="Proton acceptor" evidence="12">
    <location>
        <position position="321"/>
    </location>
</feature>
<evidence type="ECO:0000256" key="9">
    <source>
        <dbReference type="ARBA" id="ARBA00023027"/>
    </source>
</evidence>
<evidence type="ECO:0000256" key="5">
    <source>
        <dbReference type="ARBA" id="ARBA00022679"/>
    </source>
</evidence>
<feature type="binding site" evidence="12">
    <location>
        <position position="329"/>
    </location>
    <ligand>
        <name>Zn(2+)</name>
        <dbReference type="ChEBI" id="CHEBI:29105"/>
    </ligand>
</feature>
<gene>
    <name evidence="15" type="ORF">WICPIJ_009376</name>
</gene>
<keyword evidence="10" id="KW-0804">Transcription</keyword>
<evidence type="ECO:0000256" key="7">
    <source>
        <dbReference type="ARBA" id="ARBA00022833"/>
    </source>
</evidence>
<dbReference type="Pfam" id="PF04574">
    <property type="entry name" value="DUF592"/>
    <property type="match status" value="1"/>
</dbReference>
<keyword evidence="7 12" id="KW-0862">Zinc</keyword>
<evidence type="ECO:0000256" key="3">
    <source>
        <dbReference type="ARBA" id="ARBA00006924"/>
    </source>
</evidence>
<proteinExistence type="inferred from homology"/>
<feature type="binding site" evidence="12">
    <location>
        <position position="334"/>
    </location>
    <ligand>
        <name>Zn(2+)</name>
        <dbReference type="ChEBI" id="CHEBI:29105"/>
    </ligand>
</feature>
<comment type="caution">
    <text evidence="15">The sequence shown here is derived from an EMBL/GenBank/DDBJ whole genome shotgun (WGS) entry which is preliminary data.</text>
</comment>
<dbReference type="GO" id="GO:0046872">
    <property type="term" value="F:metal ion binding"/>
    <property type="evidence" value="ECO:0007669"/>
    <property type="project" value="UniProtKB-KW"/>
</dbReference>
<dbReference type="GO" id="GO:0005634">
    <property type="term" value="C:nucleus"/>
    <property type="evidence" value="ECO:0007669"/>
    <property type="project" value="UniProtKB-SubCell"/>
</dbReference>
<dbReference type="Gene3D" id="3.40.50.1220">
    <property type="entry name" value="TPP-binding domain"/>
    <property type="match status" value="1"/>
</dbReference>
<evidence type="ECO:0000256" key="10">
    <source>
        <dbReference type="ARBA" id="ARBA00023163"/>
    </source>
</evidence>
<keyword evidence="5" id="KW-0808">Transferase</keyword>
<dbReference type="EMBL" id="JAEUBG010005434">
    <property type="protein sequence ID" value="KAH3674990.1"/>
    <property type="molecule type" value="Genomic_DNA"/>
</dbReference>
<feature type="domain" description="Deacetylase sirtuin-type" evidence="14">
    <location>
        <begin position="192"/>
        <end position="468"/>
    </location>
</feature>
<evidence type="ECO:0000256" key="13">
    <source>
        <dbReference type="SAM" id="MobiDB-lite"/>
    </source>
</evidence>
<dbReference type="PANTHER" id="PTHR11085">
    <property type="entry name" value="NAD-DEPENDENT PROTEIN DEACYLASE SIRTUIN-5, MITOCHONDRIAL-RELATED"/>
    <property type="match status" value="1"/>
</dbReference>
<dbReference type="InterPro" id="IPR029035">
    <property type="entry name" value="DHS-like_NAD/FAD-binding_dom"/>
</dbReference>
<name>A0A9P8TDW3_WICPI</name>
<keyword evidence="9" id="KW-0520">NAD</keyword>
<dbReference type="GO" id="GO:0070403">
    <property type="term" value="F:NAD+ binding"/>
    <property type="evidence" value="ECO:0007669"/>
    <property type="project" value="InterPro"/>
</dbReference>
<dbReference type="Pfam" id="PF02146">
    <property type="entry name" value="SIR2"/>
    <property type="match status" value="1"/>
</dbReference>
<organism evidence="15 16">
    <name type="scientific">Wickerhamomyces pijperi</name>
    <name type="common">Yeast</name>
    <name type="synonym">Pichia pijperi</name>
    <dbReference type="NCBI Taxonomy" id="599730"/>
    <lineage>
        <taxon>Eukaryota</taxon>
        <taxon>Fungi</taxon>
        <taxon>Dikarya</taxon>
        <taxon>Ascomycota</taxon>
        <taxon>Saccharomycotina</taxon>
        <taxon>Saccharomycetes</taxon>
        <taxon>Phaffomycetales</taxon>
        <taxon>Wickerhamomycetaceae</taxon>
        <taxon>Wickerhamomyces</taxon>
    </lineage>
</organism>
<evidence type="ECO:0000259" key="14">
    <source>
        <dbReference type="PROSITE" id="PS50305"/>
    </source>
</evidence>
<feature type="region of interest" description="Disordered" evidence="13">
    <location>
        <begin position="1"/>
        <end position="61"/>
    </location>
</feature>
<sequence>MTTVEKRPLPEEDPLASSHGADSSSTIAIKKAKLSASTSPSPSASPSPSSEHNADTVTAAAAAAAAASATNTENGSLISPKSVEEQLAKLAKSTRGPYPRLERNTEGVYLPPKIPASEILAVKDYLRSHTVLEFLAEYIPEEVCGNDILYLIFMLGEQCLENSADVDDQKNLEKLIVEFKKVLNEVITTRSKLPQINNPSEAADLIAKAKNIIVISGAGISTSLGIPDFRSDKGLYAALKSRLGPGANPTDVFTLDVFRKDPELFYSIAEKVLPPDQIYTPFHSFIKKLSDEGKLLRNYTQNIDAVEDNAGIPAEKIIRCHGSFHKANCETSDCTYSTEGSSIFPNIREKKLAFCPRCAPKRPDVLKSKCANYASYGVMRPGITFFGENLPQAYDESIDEDEKNCDLLIVAGTSLKVPPVSKIIDEIATDVPRILINMDPIHHTDFDINLLGYSDDAAFYLAGLLGWKLDHETFEAKSNDTTTIVEEGTNRGLFRLTRVSAQHEEEKLGSAETTFTEATTVTAGSGKSEDGASVPAAQGS</sequence>
<evidence type="ECO:0000256" key="4">
    <source>
        <dbReference type="ARBA" id="ARBA00022491"/>
    </source>
</evidence>
<dbReference type="InterPro" id="IPR026591">
    <property type="entry name" value="Sirtuin_cat_small_dom_sf"/>
</dbReference>
<protein>
    <recommendedName>
        <fullName evidence="14">Deacetylase sirtuin-type domain-containing protein</fullName>
    </recommendedName>
</protein>
<accession>A0A9P8TDW3</accession>
<dbReference type="OrthoDB" id="420264at2759"/>
<feature type="region of interest" description="Disordered" evidence="13">
    <location>
        <begin position="505"/>
        <end position="540"/>
    </location>
</feature>
<dbReference type="GO" id="GO:0046970">
    <property type="term" value="F:histone H4K16 deacetylase activity, NAD-dependent"/>
    <property type="evidence" value="ECO:0007669"/>
    <property type="project" value="TreeGrafter"/>
</dbReference>
<keyword evidence="16" id="KW-1185">Reference proteome</keyword>
<dbReference type="PROSITE" id="PS50305">
    <property type="entry name" value="SIRTUIN"/>
    <property type="match status" value="1"/>
</dbReference>
<feature type="compositionally biased region" description="Low complexity" evidence="13">
    <location>
        <begin position="511"/>
        <end position="523"/>
    </location>
</feature>
<keyword evidence="11" id="KW-0539">Nucleus</keyword>
<dbReference type="InterPro" id="IPR007654">
    <property type="entry name" value="NAD-dep_histone_deAcase_SIR2_N"/>
</dbReference>
<dbReference type="InterPro" id="IPR026590">
    <property type="entry name" value="Ssirtuin_cat_dom"/>
</dbReference>
<evidence type="ECO:0000256" key="6">
    <source>
        <dbReference type="ARBA" id="ARBA00022723"/>
    </source>
</evidence>
<dbReference type="InterPro" id="IPR003000">
    <property type="entry name" value="Sirtuin"/>
</dbReference>
<dbReference type="Gene3D" id="1.20.120.1710">
    <property type="match status" value="1"/>
</dbReference>
<dbReference type="Proteomes" id="UP000774326">
    <property type="component" value="Unassembled WGS sequence"/>
</dbReference>
<feature type="binding site" evidence="12">
    <location>
        <position position="370"/>
    </location>
    <ligand>
        <name>Zn(2+)</name>
        <dbReference type="ChEBI" id="CHEBI:29105"/>
    </ligand>
</feature>
<evidence type="ECO:0000256" key="8">
    <source>
        <dbReference type="ARBA" id="ARBA00023015"/>
    </source>
</evidence>
<feature type="compositionally biased region" description="Low complexity" evidence="13">
    <location>
        <begin position="35"/>
        <end position="50"/>
    </location>
</feature>
<reference evidence="15" key="2">
    <citation type="submission" date="2021-01" db="EMBL/GenBank/DDBJ databases">
        <authorList>
            <person name="Schikora-Tamarit M.A."/>
        </authorList>
    </citation>
    <scope>NUCLEOTIDE SEQUENCE</scope>
    <source>
        <strain evidence="15">CBS2887</strain>
    </source>
</reference>
<reference evidence="15" key="1">
    <citation type="journal article" date="2021" name="Open Biol.">
        <title>Shared evolutionary footprints suggest mitochondrial oxidative damage underlies multiple complex I losses in fungi.</title>
        <authorList>
            <person name="Schikora-Tamarit M.A."/>
            <person name="Marcet-Houben M."/>
            <person name="Nosek J."/>
            <person name="Gabaldon T."/>
        </authorList>
    </citation>
    <scope>NUCLEOTIDE SEQUENCE</scope>
    <source>
        <strain evidence="15">CBS2887</strain>
    </source>
</reference>
<feature type="compositionally biased region" description="Basic and acidic residues" evidence="13">
    <location>
        <begin position="1"/>
        <end position="10"/>
    </location>
</feature>
<comment type="cofactor">
    <cofactor evidence="1">
        <name>Zn(2+)</name>
        <dbReference type="ChEBI" id="CHEBI:29105"/>
    </cofactor>
</comment>
<evidence type="ECO:0000256" key="11">
    <source>
        <dbReference type="ARBA" id="ARBA00023242"/>
    </source>
</evidence>
<comment type="subcellular location">
    <subcellularLocation>
        <location evidence="2">Nucleus</location>
    </subcellularLocation>
</comment>
<dbReference type="InterPro" id="IPR050134">
    <property type="entry name" value="NAD-dep_sirtuin_deacylases"/>
</dbReference>
<dbReference type="PANTHER" id="PTHR11085:SF9">
    <property type="entry name" value="NAD-DEPENDENT PROTEIN DEACETYLASE SIRTUIN-1"/>
    <property type="match status" value="1"/>
</dbReference>
<evidence type="ECO:0000256" key="12">
    <source>
        <dbReference type="PROSITE-ProRule" id="PRU00236"/>
    </source>
</evidence>
<comment type="similarity">
    <text evidence="3">Belongs to the sirtuin family. Class I subfamily.</text>
</comment>
<keyword evidence="6 12" id="KW-0479">Metal-binding</keyword>
<keyword evidence="8" id="KW-0805">Transcription regulation</keyword>
<evidence type="ECO:0000256" key="1">
    <source>
        <dbReference type="ARBA" id="ARBA00001947"/>
    </source>
</evidence>
<feature type="binding site" evidence="12">
    <location>
        <position position="355"/>
    </location>
    <ligand>
        <name>Zn(2+)</name>
        <dbReference type="ChEBI" id="CHEBI:29105"/>
    </ligand>
</feature>
<dbReference type="AlphaFoldDB" id="A0A9P8TDW3"/>
<dbReference type="SUPFAM" id="SSF52467">
    <property type="entry name" value="DHS-like NAD/FAD-binding domain"/>
    <property type="match status" value="1"/>
</dbReference>